<dbReference type="EMBL" id="PUIA01000064">
    <property type="protein sequence ID" value="PQO26759.1"/>
    <property type="molecule type" value="Genomic_DNA"/>
</dbReference>
<keyword evidence="5 7" id="KW-1133">Transmembrane helix</keyword>
<dbReference type="AlphaFoldDB" id="A0A2S8F3M6"/>
<dbReference type="InterPro" id="IPR002010">
    <property type="entry name" value="T3SS_IM_R"/>
</dbReference>
<feature type="transmembrane region" description="Helical" evidence="7">
    <location>
        <begin position="72"/>
        <end position="95"/>
    </location>
</feature>
<dbReference type="OrthoDB" id="9797790at2"/>
<evidence type="ECO:0000256" key="1">
    <source>
        <dbReference type="ARBA" id="ARBA00004651"/>
    </source>
</evidence>
<evidence type="ECO:0000256" key="2">
    <source>
        <dbReference type="ARBA" id="ARBA00009772"/>
    </source>
</evidence>
<feature type="transmembrane region" description="Helical" evidence="7">
    <location>
        <begin position="41"/>
        <end position="60"/>
    </location>
</feature>
<organism evidence="8 9">
    <name type="scientific">Blastopirellula marina</name>
    <dbReference type="NCBI Taxonomy" id="124"/>
    <lineage>
        <taxon>Bacteria</taxon>
        <taxon>Pseudomonadati</taxon>
        <taxon>Planctomycetota</taxon>
        <taxon>Planctomycetia</taxon>
        <taxon>Pirellulales</taxon>
        <taxon>Pirellulaceae</taxon>
        <taxon>Blastopirellula</taxon>
    </lineage>
</organism>
<dbReference type="PANTHER" id="PTHR30065">
    <property type="entry name" value="FLAGELLAR BIOSYNTHETIC PROTEIN FLIR"/>
    <property type="match status" value="1"/>
</dbReference>
<feature type="transmembrane region" description="Helical" evidence="7">
    <location>
        <begin position="219"/>
        <end position="243"/>
    </location>
</feature>
<comment type="subcellular location">
    <subcellularLocation>
        <location evidence="1">Cell membrane</location>
        <topology evidence="1">Multi-pass membrane protein</topology>
    </subcellularLocation>
</comment>
<dbReference type="Pfam" id="PF01311">
    <property type="entry name" value="Bac_export_1"/>
    <property type="match status" value="1"/>
</dbReference>
<dbReference type="GO" id="GO:0005886">
    <property type="term" value="C:plasma membrane"/>
    <property type="evidence" value="ECO:0007669"/>
    <property type="project" value="UniProtKB-SubCell"/>
</dbReference>
<evidence type="ECO:0000256" key="6">
    <source>
        <dbReference type="ARBA" id="ARBA00023136"/>
    </source>
</evidence>
<evidence type="ECO:0008006" key="10">
    <source>
        <dbReference type="Google" id="ProtNLM"/>
    </source>
</evidence>
<name>A0A2S8F3M6_9BACT</name>
<dbReference type="PRINTS" id="PR00953">
    <property type="entry name" value="TYPE3IMRPROT"/>
</dbReference>
<accession>A0A2S8F3M6</accession>
<dbReference type="RefSeq" id="WP_105357012.1">
    <property type="nucleotide sequence ID" value="NZ_PUIA01000064.1"/>
</dbReference>
<keyword evidence="4 7" id="KW-0812">Transmembrane</keyword>
<comment type="similarity">
    <text evidence="2">Belongs to the FliR/MopE/SpaR family.</text>
</comment>
<evidence type="ECO:0000313" key="9">
    <source>
        <dbReference type="Proteomes" id="UP000240009"/>
    </source>
</evidence>
<evidence type="ECO:0000313" key="8">
    <source>
        <dbReference type="EMBL" id="PQO26759.1"/>
    </source>
</evidence>
<feature type="transmembrane region" description="Helical" evidence="7">
    <location>
        <begin position="127"/>
        <end position="149"/>
    </location>
</feature>
<dbReference type="PANTHER" id="PTHR30065:SF1">
    <property type="entry name" value="SURFACE PRESENTATION OF ANTIGENS PROTEIN SPAR"/>
    <property type="match status" value="1"/>
</dbReference>
<reference evidence="8 9" key="1">
    <citation type="submission" date="2018-02" db="EMBL/GenBank/DDBJ databases">
        <title>Comparative genomes isolates from brazilian mangrove.</title>
        <authorList>
            <person name="Araujo J.E."/>
            <person name="Taketani R.G."/>
            <person name="Silva M.C.P."/>
            <person name="Loureco M.V."/>
            <person name="Andreote F.D."/>
        </authorList>
    </citation>
    <scope>NUCLEOTIDE SEQUENCE [LARGE SCALE GENOMIC DNA]</scope>
    <source>
        <strain evidence="8 9">HEX-2 MGV</strain>
    </source>
</reference>
<evidence type="ECO:0000256" key="7">
    <source>
        <dbReference type="SAM" id="Phobius"/>
    </source>
</evidence>
<proteinExistence type="inferred from homology"/>
<gene>
    <name evidence="8" type="ORF">C5Y96_19955</name>
</gene>
<keyword evidence="3" id="KW-1003">Cell membrane</keyword>
<keyword evidence="6 7" id="KW-0472">Membrane</keyword>
<evidence type="ECO:0000256" key="5">
    <source>
        <dbReference type="ARBA" id="ARBA00022989"/>
    </source>
</evidence>
<evidence type="ECO:0000256" key="4">
    <source>
        <dbReference type="ARBA" id="ARBA00022692"/>
    </source>
</evidence>
<feature type="transmembrane region" description="Helical" evidence="7">
    <location>
        <begin position="183"/>
        <end position="207"/>
    </location>
</feature>
<protein>
    <recommendedName>
        <fullName evidence="10">Flagellar biosynthetic protein FliR</fullName>
    </recommendedName>
</protein>
<comment type="caution">
    <text evidence="8">The sequence shown here is derived from an EMBL/GenBank/DDBJ whole genome shotgun (WGS) entry which is preliminary data.</text>
</comment>
<dbReference type="Proteomes" id="UP000240009">
    <property type="component" value="Unassembled WGS sequence"/>
</dbReference>
<dbReference type="GO" id="GO:0006605">
    <property type="term" value="P:protein targeting"/>
    <property type="evidence" value="ECO:0007669"/>
    <property type="project" value="InterPro"/>
</dbReference>
<feature type="transmembrane region" description="Helical" evidence="7">
    <location>
        <begin position="14"/>
        <end position="34"/>
    </location>
</feature>
<sequence>MELLRYLEPNLEQLLIFAAIVTRIGGLVATAPVLGANYAPVQVKSFLAVAISLMLTPVFWDYDFPEPGNAANLIIVLGAELIIGLSLGLGIKILFAGVQMTGQLLGQIGGLSIADVFNPAFDDNVPMLAIIFDLVVLAVFLVIGGHRFLMSALLHTFAEIPPGVAAIDVQLVHVIRETLANSLILGVQAAAPGTVALLVGVLVMGVISRTLPQLNLMAIGFSMNTMLLMAFVMLTIGSVVWIFQGSVEPTVDNIRSMFHRSIETAQN</sequence>
<evidence type="ECO:0000256" key="3">
    <source>
        <dbReference type="ARBA" id="ARBA00022475"/>
    </source>
</evidence>